<dbReference type="InterPro" id="IPR011043">
    <property type="entry name" value="Gal_Oxase/kelch_b-propeller"/>
</dbReference>
<dbReference type="InterPro" id="IPR035992">
    <property type="entry name" value="Ricin_B-like_lectins"/>
</dbReference>
<keyword evidence="1 3" id="KW-0732">Signal</keyword>
<dbReference type="Pfam" id="PF00652">
    <property type="entry name" value="Ricin_B_lectin"/>
    <property type="match status" value="1"/>
</dbReference>
<dbReference type="Proteomes" id="UP001055117">
    <property type="component" value="Unassembled WGS sequence"/>
</dbReference>
<dbReference type="SUPFAM" id="SSF50370">
    <property type="entry name" value="Ricin B-like lectins"/>
    <property type="match status" value="1"/>
</dbReference>
<dbReference type="Gene3D" id="2.80.10.50">
    <property type="match status" value="3"/>
</dbReference>
<keyword evidence="6" id="KW-1185">Reference proteome</keyword>
<dbReference type="InterPro" id="IPR009880">
    <property type="entry name" value="Glyoxal_oxidase_N"/>
</dbReference>
<dbReference type="EMBL" id="BPQG01000020">
    <property type="protein sequence ID" value="GJD43674.1"/>
    <property type="molecule type" value="Genomic_DNA"/>
</dbReference>
<evidence type="ECO:0000259" key="4">
    <source>
        <dbReference type="SMART" id="SM00458"/>
    </source>
</evidence>
<dbReference type="Pfam" id="PF05270">
    <property type="entry name" value="AbfB"/>
    <property type="match status" value="1"/>
</dbReference>
<evidence type="ECO:0000256" key="3">
    <source>
        <dbReference type="SAM" id="SignalP"/>
    </source>
</evidence>
<gene>
    <name evidence="5" type="ORF">AFCDBAGC_1526</name>
</gene>
<feature type="compositionally biased region" description="Gly residues" evidence="2">
    <location>
        <begin position="587"/>
        <end position="616"/>
    </location>
</feature>
<evidence type="ECO:0000256" key="1">
    <source>
        <dbReference type="ARBA" id="ARBA00022729"/>
    </source>
</evidence>
<dbReference type="InterPro" id="IPR000772">
    <property type="entry name" value="Ricin_B_lectin"/>
</dbReference>
<dbReference type="PROSITE" id="PS50231">
    <property type="entry name" value="RICIN_B_LECTIN"/>
    <property type="match status" value="1"/>
</dbReference>
<dbReference type="Pfam" id="PF09118">
    <property type="entry name" value="GO-like_E_set"/>
    <property type="match status" value="1"/>
</dbReference>
<dbReference type="InterPro" id="IPR036195">
    <property type="entry name" value="AbfB_ABD_sf"/>
</dbReference>
<protein>
    <recommendedName>
        <fullName evidence="4">Ricin B lectin domain-containing protein</fullName>
    </recommendedName>
</protein>
<name>A0ABQ4QF40_9HYPH</name>
<dbReference type="SUPFAM" id="SSF110221">
    <property type="entry name" value="AbfB domain"/>
    <property type="match status" value="2"/>
</dbReference>
<reference evidence="5 6" key="1">
    <citation type="journal article" date="2021" name="Front. Microbiol.">
        <title>Comprehensive Comparative Genomics and Phenotyping of Methylobacterium Species.</title>
        <authorList>
            <person name="Alessa O."/>
            <person name="Ogura Y."/>
            <person name="Fujitani Y."/>
            <person name="Takami H."/>
            <person name="Hayashi T."/>
            <person name="Sahin N."/>
            <person name="Tani A."/>
        </authorList>
    </citation>
    <scope>NUCLEOTIDE SEQUENCE [LARGE SCALE GENOMIC DNA]</scope>
    <source>
        <strain evidence="5 6">DSM 23679</strain>
    </source>
</reference>
<dbReference type="CDD" id="cd02851">
    <property type="entry name" value="E_set_GO_C"/>
    <property type="match status" value="1"/>
</dbReference>
<dbReference type="InterPro" id="IPR015202">
    <property type="entry name" value="GO-like_E_set"/>
</dbReference>
<dbReference type="InterPro" id="IPR014756">
    <property type="entry name" value="Ig_E-set"/>
</dbReference>
<dbReference type="SUPFAM" id="SSF50965">
    <property type="entry name" value="Galactose oxidase, central domain"/>
    <property type="match status" value="1"/>
</dbReference>
<dbReference type="Gene3D" id="2.60.40.10">
    <property type="entry name" value="Immunoglobulins"/>
    <property type="match status" value="1"/>
</dbReference>
<dbReference type="Gene3D" id="2.130.10.80">
    <property type="entry name" value="Galactose oxidase/kelch, beta-propeller"/>
    <property type="match status" value="1"/>
</dbReference>
<organism evidence="5 6">
    <name type="scientific">Methylobacterium cerastii</name>
    <dbReference type="NCBI Taxonomy" id="932741"/>
    <lineage>
        <taxon>Bacteria</taxon>
        <taxon>Pseudomonadati</taxon>
        <taxon>Pseudomonadota</taxon>
        <taxon>Alphaproteobacteria</taxon>
        <taxon>Hyphomicrobiales</taxon>
        <taxon>Methylobacteriaceae</taxon>
        <taxon>Methylobacterium</taxon>
    </lineage>
</organism>
<evidence type="ECO:0000256" key="2">
    <source>
        <dbReference type="SAM" id="MobiDB-lite"/>
    </source>
</evidence>
<feature type="signal peptide" evidence="3">
    <location>
        <begin position="1"/>
        <end position="36"/>
    </location>
</feature>
<dbReference type="PANTHER" id="PTHR32208:SF56">
    <property type="entry name" value="GALACTOSE OXIDASE-RELATED"/>
    <property type="match status" value="1"/>
</dbReference>
<dbReference type="SUPFAM" id="SSF81296">
    <property type="entry name" value="E set domains"/>
    <property type="match status" value="1"/>
</dbReference>
<dbReference type="CDD" id="cd00161">
    <property type="entry name" value="beta-trefoil_Ricin-like"/>
    <property type="match status" value="1"/>
</dbReference>
<dbReference type="InterPro" id="IPR013783">
    <property type="entry name" value="Ig-like_fold"/>
</dbReference>
<dbReference type="PANTHER" id="PTHR32208">
    <property type="entry name" value="SECRETED PROTEIN-RELATED"/>
    <property type="match status" value="1"/>
</dbReference>
<sequence length="921" mass="94786">MIPKSSRPRPRAGRALARSLMSATMLAGMAGLSAEAAKFPVVVTQVQDPFGTPTAIPDTAPAQGMWRGVFAWPLNAISMGLLPSGKLVSFGSPPDDAAVQSGRYYDIWDPSKGFDPSGHTILPAVANVNSFCSTMAFQADGSLMAAGGIFEAGVDKGAAVVNGLGTGVSPLGAQMAADRYYSTMLSLPDGRQLIMGGSYPYNGGWADPQGSINKGFMSGMTPEVYDGTRWSSLFGANSRDAFGPENNRWWYPRAWIAPNGKVFGVSAEKMWYLDPTGNGSIAVTPFKEPQRSANTAADAPNVGPSSTAVMYDTGRILQLGGNSYDNSSGFLASSRATLVDITGGNPVLTETAPTKIGRSWANATVLPTGLVAVTGGSLWDDQADGNAVLPMEMWDPKTGAWTLGPAASIYRGYHSTALLMQNGTVLTSGGGAPGPVNNKNAEVYYPPYLFTSVNGKAALAPRPQILSLTTNRLNYGQWMQVEVTAQAGVSQVVLLGLGLVTHSFNATQRRMVLNAGVSSDGTVAVQAPASANVAPPGYYQLVMIDQKGVPSPGIIVAIGPNTAAPPLASAPTPAVIAVASNAGGTTGGASGGAAGTGGTTGGTGTATGGTGTGGTATGVTPTAAISLESASKPGTYVRRVFGELMASAPATNATDRQEASFKLVPGLSGKGSSFQMTRETTRYLRHAGFALYSNPVMSIGTSPDASFTRRTALAQTCGCNSGPCVSYESVNFPNYFVKVRPDTTLGIDGFVETQDYRQQASFCERPSLDTTLTPTPAPTASTNTTLLKAAHSGMCLAVPAGNTNDGAPVTQQVCTGGAEQQWKFTAVAGGYTVTNASTGRCLDVWGVSQAVGAQAWQWSCTGGPNQVWATKAQGNGVALVAKHSNQCLDVGGASTARGAGAIQWACHGGLNQTFVGPQSGW</sequence>
<feature type="chain" id="PRO_5045945120" description="Ricin B lectin domain-containing protein" evidence="3">
    <location>
        <begin position="37"/>
        <end position="921"/>
    </location>
</feature>
<feature type="region of interest" description="Disordered" evidence="2">
    <location>
        <begin position="587"/>
        <end position="617"/>
    </location>
</feature>
<comment type="caution">
    <text evidence="5">The sequence shown here is derived from an EMBL/GenBank/DDBJ whole genome shotgun (WGS) entry which is preliminary data.</text>
</comment>
<accession>A0ABQ4QF40</accession>
<evidence type="ECO:0000313" key="5">
    <source>
        <dbReference type="EMBL" id="GJD43674.1"/>
    </source>
</evidence>
<dbReference type="InterPro" id="IPR037293">
    <property type="entry name" value="Gal_Oxidase_central_sf"/>
</dbReference>
<proteinExistence type="predicted"/>
<feature type="domain" description="Ricin B lectin" evidence="4">
    <location>
        <begin position="783"/>
        <end position="917"/>
    </location>
</feature>
<dbReference type="InterPro" id="IPR007934">
    <property type="entry name" value="AbfB_ABD"/>
</dbReference>
<evidence type="ECO:0000313" key="6">
    <source>
        <dbReference type="Proteomes" id="UP001055117"/>
    </source>
</evidence>
<dbReference type="SMART" id="SM00458">
    <property type="entry name" value="RICIN"/>
    <property type="match status" value="1"/>
</dbReference>
<dbReference type="Pfam" id="PF07250">
    <property type="entry name" value="Glyoxal_oxid_N"/>
    <property type="match status" value="1"/>
</dbReference>